<feature type="signal peptide" evidence="2">
    <location>
        <begin position="1"/>
        <end position="20"/>
    </location>
</feature>
<organism evidence="5">
    <name type="scientific">Odontella aurita</name>
    <dbReference type="NCBI Taxonomy" id="265563"/>
    <lineage>
        <taxon>Eukaryota</taxon>
        <taxon>Sar</taxon>
        <taxon>Stramenopiles</taxon>
        <taxon>Ochrophyta</taxon>
        <taxon>Bacillariophyta</taxon>
        <taxon>Mediophyceae</taxon>
        <taxon>Biddulphiophycidae</taxon>
        <taxon>Eupodiscales</taxon>
        <taxon>Odontellaceae</taxon>
        <taxon>Odontella</taxon>
    </lineage>
</organism>
<dbReference type="SUPFAM" id="SSF51735">
    <property type="entry name" value="NAD(P)-binding Rossmann-fold domains"/>
    <property type="match status" value="1"/>
</dbReference>
<dbReference type="EMBL" id="HBKQ01029345">
    <property type="protein sequence ID" value="CAE2248383.1"/>
    <property type="molecule type" value="Transcribed_RNA"/>
</dbReference>
<dbReference type="Pfam" id="PF01487">
    <property type="entry name" value="DHquinase_I"/>
    <property type="match status" value="1"/>
</dbReference>
<reference evidence="5" key="1">
    <citation type="submission" date="2021-01" db="EMBL/GenBank/DDBJ databases">
        <authorList>
            <person name="Corre E."/>
            <person name="Pelletier E."/>
            <person name="Niang G."/>
            <person name="Scheremetjew M."/>
            <person name="Finn R."/>
            <person name="Kale V."/>
            <person name="Holt S."/>
            <person name="Cochrane G."/>
            <person name="Meng A."/>
            <person name="Brown T."/>
            <person name="Cohen L."/>
        </authorList>
    </citation>
    <scope>NUCLEOTIDE SEQUENCE</scope>
    <source>
        <strain evidence="5">Isolate 1302-5</strain>
    </source>
</reference>
<dbReference type="InterPro" id="IPR041121">
    <property type="entry name" value="SDH_C"/>
</dbReference>
<feature type="region of interest" description="Disordered" evidence="1">
    <location>
        <begin position="62"/>
        <end position="112"/>
    </location>
</feature>
<dbReference type="Gene3D" id="3.20.20.70">
    <property type="entry name" value="Aldolase class I"/>
    <property type="match status" value="1"/>
</dbReference>
<sequence>MNLLSRGALSLALLTAAASSFSVGSTFGVSATATAARGADHREKTCRSAGVVGERCRGSTTNTALHVASAPRESKSTSEGEGGLDDDASTIDASSSASSSAEPEPRNRNIFQSGAYDRPIVLMGCSGPGDELMRLARSLSEKLGGSGGVGGSGPGRGVVEAWSLGGSAETTRMMDRSDVVVVDFSRVGAADEEQHQLVEFARSLHEDEGLLGVYVNVHPDHGRLSEDAVAAKGALESEVFVPYTNYEICIKNEGVRSVDNAEAADGEEEEEEEAILEDGSNFVSPDGWDGAEWELSRLVARATLPPTVPGATYEPGDLNCADINMGKHTFFLSLSFPHVLEASPYLEAMCLDVDAMEYRADLIAARDDRFELSYQLQTLRRMCRPHTVRSPRLPLAGRGGIVLEDSIPIVYTVRTAHQAGTYPDDEEGIRRMFDMLRVGLRSGVEVCDVESAWDPTKTDSLLSLAEERYATQILGSHHVVGRESSMEEAVGFYRQCHLDGRAHGAKVVLSVDDDSKDAMALDAGLLAQSLCRTSGRPVVPNVALLLGEAGQYSRILNTRFTPVTHESLPFVAAPGQLTANEIMATRLVMGRIKPLKFGILGHNIAYSVSPAMHGAAFSATKLPHSYDLLDMEDVAELVGSDFWNGDDFGGLSVTIPHKQNIMPFMDELSDSVADIGAMNTVIVVRDDDSGERRLRGDNTDWRGIHGPLERRLGPKPKPSSSSDSVGGEGRGIALILGGGGTARAAAYAARELGLDRVYWNRTPSKARELAESFGGVAITSLDESPSEGGGSTLGDALFLADVDVPAAIISTLPAAAGFEIPRWLMDRSKTTGAQRPVVFDVNYKPYDTPLLLQAEGAGFDVVRGSEMLWEQGVGQFELWTGRTAPYGVMRGVVLENCLPPLPPPQTETTEK</sequence>
<name>A0A7S4MW89_9STRA</name>
<feature type="compositionally biased region" description="Basic and acidic residues" evidence="1">
    <location>
        <begin position="692"/>
        <end position="712"/>
    </location>
</feature>
<dbReference type="InterPro" id="IPR013785">
    <property type="entry name" value="Aldolase_TIM"/>
</dbReference>
<protein>
    <recommendedName>
        <fullName evidence="6">Shikimate dehydrogenase (NADP(+))</fullName>
    </recommendedName>
</protein>
<feature type="domain" description="SDH C-terminal" evidence="4">
    <location>
        <begin position="864"/>
        <end position="894"/>
    </location>
</feature>
<dbReference type="InterPro" id="IPR022893">
    <property type="entry name" value="Shikimate_DH_fam"/>
</dbReference>
<dbReference type="InterPro" id="IPR013708">
    <property type="entry name" value="Shikimate_DH-bd_N"/>
</dbReference>
<feature type="domain" description="Shikimate dehydrogenase substrate binding N-terminal" evidence="3">
    <location>
        <begin position="599"/>
        <end position="681"/>
    </location>
</feature>
<dbReference type="GO" id="GO:0003855">
    <property type="term" value="F:3-dehydroquinate dehydratase activity"/>
    <property type="evidence" value="ECO:0007669"/>
    <property type="project" value="InterPro"/>
</dbReference>
<dbReference type="Gene3D" id="3.40.50.10860">
    <property type="entry name" value="Leucine Dehydrogenase, chain A, domain 1"/>
    <property type="match status" value="1"/>
</dbReference>
<evidence type="ECO:0000259" key="3">
    <source>
        <dbReference type="Pfam" id="PF08501"/>
    </source>
</evidence>
<evidence type="ECO:0000259" key="4">
    <source>
        <dbReference type="Pfam" id="PF18317"/>
    </source>
</evidence>
<keyword evidence="2" id="KW-0732">Signal</keyword>
<dbReference type="SUPFAM" id="SSF51569">
    <property type="entry name" value="Aldolase"/>
    <property type="match status" value="1"/>
</dbReference>
<accession>A0A7S4MW89</accession>
<dbReference type="PANTHER" id="PTHR21089">
    <property type="entry name" value="SHIKIMATE DEHYDROGENASE"/>
    <property type="match status" value="1"/>
</dbReference>
<feature type="compositionally biased region" description="Low complexity" evidence="1">
    <location>
        <begin position="90"/>
        <end position="101"/>
    </location>
</feature>
<dbReference type="PANTHER" id="PTHR21089:SF1">
    <property type="entry name" value="BIFUNCTIONAL 3-DEHYDROQUINATE DEHYDRATASE_SHIKIMATE DEHYDROGENASE, CHLOROPLASTIC"/>
    <property type="match status" value="1"/>
</dbReference>
<evidence type="ECO:0000256" key="1">
    <source>
        <dbReference type="SAM" id="MobiDB-lite"/>
    </source>
</evidence>
<gene>
    <name evidence="5" type="ORF">OAUR00152_LOCUS20001</name>
</gene>
<dbReference type="CDD" id="cd00502">
    <property type="entry name" value="DHQase_I"/>
    <property type="match status" value="1"/>
</dbReference>
<dbReference type="InterPro" id="IPR001381">
    <property type="entry name" value="DHquinase_I"/>
</dbReference>
<dbReference type="Pfam" id="PF08501">
    <property type="entry name" value="Shikimate_dh_N"/>
    <property type="match status" value="1"/>
</dbReference>
<dbReference type="GO" id="GO:0004764">
    <property type="term" value="F:shikimate 3-dehydrogenase (NADP+) activity"/>
    <property type="evidence" value="ECO:0007669"/>
    <property type="project" value="InterPro"/>
</dbReference>
<dbReference type="SUPFAM" id="SSF53223">
    <property type="entry name" value="Aminoacid dehydrogenase-like, N-terminal domain"/>
    <property type="match status" value="1"/>
</dbReference>
<dbReference type="InterPro" id="IPR036291">
    <property type="entry name" value="NAD(P)-bd_dom_sf"/>
</dbReference>
<feature type="chain" id="PRO_5031019090" description="Shikimate dehydrogenase (NADP(+))" evidence="2">
    <location>
        <begin position="21"/>
        <end position="911"/>
    </location>
</feature>
<dbReference type="GO" id="GO:0019632">
    <property type="term" value="P:shikimate metabolic process"/>
    <property type="evidence" value="ECO:0007669"/>
    <property type="project" value="TreeGrafter"/>
</dbReference>
<dbReference type="AlphaFoldDB" id="A0A7S4MW89"/>
<proteinExistence type="predicted"/>
<evidence type="ECO:0000313" key="5">
    <source>
        <dbReference type="EMBL" id="CAE2248383.1"/>
    </source>
</evidence>
<evidence type="ECO:0000256" key="2">
    <source>
        <dbReference type="SAM" id="SignalP"/>
    </source>
</evidence>
<dbReference type="Pfam" id="PF18317">
    <property type="entry name" value="SDH_C"/>
    <property type="match status" value="1"/>
</dbReference>
<evidence type="ECO:0008006" key="6">
    <source>
        <dbReference type="Google" id="ProtNLM"/>
    </source>
</evidence>
<dbReference type="Gene3D" id="3.40.50.720">
    <property type="entry name" value="NAD(P)-binding Rossmann-like Domain"/>
    <property type="match status" value="1"/>
</dbReference>
<dbReference type="GO" id="GO:0009423">
    <property type="term" value="P:chorismate biosynthetic process"/>
    <property type="evidence" value="ECO:0007669"/>
    <property type="project" value="TreeGrafter"/>
</dbReference>
<dbReference type="InterPro" id="IPR046346">
    <property type="entry name" value="Aminoacid_DH-like_N_sf"/>
</dbReference>
<feature type="region of interest" description="Disordered" evidence="1">
    <location>
        <begin position="692"/>
        <end position="727"/>
    </location>
</feature>